<dbReference type="GO" id="GO:0051082">
    <property type="term" value="F:unfolded protein binding"/>
    <property type="evidence" value="ECO:0007669"/>
    <property type="project" value="InterPro"/>
</dbReference>
<dbReference type="GO" id="GO:0050821">
    <property type="term" value="P:protein stabilization"/>
    <property type="evidence" value="ECO:0007669"/>
    <property type="project" value="TreeGrafter"/>
</dbReference>
<reference evidence="6" key="1">
    <citation type="journal article" date="2013" name="Stand. Genomic Sci.">
        <title>Complete genome sequence of the halophilic bacterium Spirochaeta africana type strain (Z-7692(T)) from the alkaline Lake Magadi in the East African Rift.</title>
        <authorList>
            <person name="Liolos K."/>
            <person name="Abt B."/>
            <person name="Scheuner C."/>
            <person name="Teshima H."/>
            <person name="Held B."/>
            <person name="Lapidus A."/>
            <person name="Nolan M."/>
            <person name="Lucas S."/>
            <person name="Deshpande S."/>
            <person name="Cheng J.F."/>
            <person name="Tapia R."/>
            <person name="Goodwin L.A."/>
            <person name="Pitluck S."/>
            <person name="Pagani I."/>
            <person name="Ivanova N."/>
            <person name="Mavromatis K."/>
            <person name="Mikhailova N."/>
            <person name="Huntemann M."/>
            <person name="Pati A."/>
            <person name="Chen A."/>
            <person name="Palaniappan K."/>
            <person name="Land M."/>
            <person name="Rohde M."/>
            <person name="Tindall B.J."/>
            <person name="Detter J.C."/>
            <person name="Goker M."/>
            <person name="Bristow J."/>
            <person name="Eisen J.A."/>
            <person name="Markowitz V."/>
            <person name="Hugenholtz P."/>
            <person name="Woyke T."/>
            <person name="Klenk H.P."/>
            <person name="Kyrpides N.C."/>
        </authorList>
    </citation>
    <scope>NUCLEOTIDE SEQUENCE</scope>
    <source>
        <strain evidence="6">ATCC 700263 / DSM 8902 / Z-7692</strain>
    </source>
</reference>
<feature type="chain" id="PRO_5003623399" evidence="4">
    <location>
        <begin position="24"/>
        <end position="176"/>
    </location>
</feature>
<name>H9UJB1_SPIAZ</name>
<dbReference type="AlphaFoldDB" id="H9UJB1"/>
<evidence type="ECO:0000256" key="3">
    <source>
        <dbReference type="SAM" id="Coils"/>
    </source>
</evidence>
<evidence type="ECO:0000256" key="4">
    <source>
        <dbReference type="SAM" id="SignalP"/>
    </source>
</evidence>
<dbReference type="PATRIC" id="fig|889378.3.peg.1537"/>
<sequence length="176" mass="20623">MNKIRTIGLLGVFLLAVSMPAAAEQLTTVAILDVSRVYSSFLRDSQAVRNLERAAEEARTEIRRHEQELVQLREQRVEARDNDNNRRVLELDEEIQEKQQFIEELRRVRSSQLERQQRDLMSSDAFLNEIQQAVRFVSESQGYTVVLNAADPNLQWWASEVDITDRVIERLRQTRR</sequence>
<dbReference type="Gene3D" id="3.30.910.20">
    <property type="entry name" value="Skp domain"/>
    <property type="match status" value="1"/>
</dbReference>
<dbReference type="OrthoDB" id="370855at2"/>
<dbReference type="Pfam" id="PF03938">
    <property type="entry name" value="OmpH"/>
    <property type="match status" value="1"/>
</dbReference>
<dbReference type="RefSeq" id="WP_014455587.1">
    <property type="nucleotide sequence ID" value="NC_017098.1"/>
</dbReference>
<evidence type="ECO:0000313" key="5">
    <source>
        <dbReference type="EMBL" id="AFG37604.1"/>
    </source>
</evidence>
<evidence type="ECO:0000256" key="2">
    <source>
        <dbReference type="ARBA" id="ARBA00022729"/>
    </source>
</evidence>
<dbReference type="SMART" id="SM00935">
    <property type="entry name" value="OmpH"/>
    <property type="match status" value="1"/>
</dbReference>
<dbReference type="InterPro" id="IPR005632">
    <property type="entry name" value="Chaperone_Skp"/>
</dbReference>
<gene>
    <name evidence="5" type="ordered locus">Spiaf_1545</name>
</gene>
<accession>H9UJB1</accession>
<feature type="coiled-coil region" evidence="3">
    <location>
        <begin position="48"/>
        <end position="111"/>
    </location>
</feature>
<keyword evidence="3" id="KW-0175">Coiled coil</keyword>
<dbReference type="GO" id="GO:0005829">
    <property type="term" value="C:cytosol"/>
    <property type="evidence" value="ECO:0007669"/>
    <property type="project" value="TreeGrafter"/>
</dbReference>
<protein>
    <submittedName>
        <fullName evidence="5">Outer membrane protein</fullName>
    </submittedName>
</protein>
<dbReference type="Proteomes" id="UP000007383">
    <property type="component" value="Chromosome"/>
</dbReference>
<feature type="signal peptide" evidence="4">
    <location>
        <begin position="1"/>
        <end position="23"/>
    </location>
</feature>
<comment type="similarity">
    <text evidence="1">Belongs to the Skp family.</text>
</comment>
<dbReference type="InterPro" id="IPR024930">
    <property type="entry name" value="Skp_dom_sf"/>
</dbReference>
<dbReference type="KEGG" id="sfc:Spiaf_1545"/>
<keyword evidence="2 4" id="KW-0732">Signal</keyword>
<dbReference type="PANTHER" id="PTHR35089:SF1">
    <property type="entry name" value="CHAPERONE PROTEIN SKP"/>
    <property type="match status" value="1"/>
</dbReference>
<dbReference type="PANTHER" id="PTHR35089">
    <property type="entry name" value="CHAPERONE PROTEIN SKP"/>
    <property type="match status" value="1"/>
</dbReference>
<evidence type="ECO:0000313" key="6">
    <source>
        <dbReference type="Proteomes" id="UP000007383"/>
    </source>
</evidence>
<keyword evidence="6" id="KW-1185">Reference proteome</keyword>
<evidence type="ECO:0000256" key="1">
    <source>
        <dbReference type="ARBA" id="ARBA00009091"/>
    </source>
</evidence>
<dbReference type="EMBL" id="CP003282">
    <property type="protein sequence ID" value="AFG37604.1"/>
    <property type="molecule type" value="Genomic_DNA"/>
</dbReference>
<proteinExistence type="inferred from homology"/>
<dbReference type="STRING" id="889378.Spiaf_1545"/>
<dbReference type="SUPFAM" id="SSF111384">
    <property type="entry name" value="OmpH-like"/>
    <property type="match status" value="1"/>
</dbReference>
<organism evidence="5 6">
    <name type="scientific">Spirochaeta africana (strain ATCC 700263 / DSM 8902 / Z-7692)</name>
    <dbReference type="NCBI Taxonomy" id="889378"/>
    <lineage>
        <taxon>Bacteria</taxon>
        <taxon>Pseudomonadati</taxon>
        <taxon>Spirochaetota</taxon>
        <taxon>Spirochaetia</taxon>
        <taxon>Spirochaetales</taxon>
        <taxon>Spirochaetaceae</taxon>
        <taxon>Spirochaeta</taxon>
    </lineage>
</organism>
<dbReference type="HOGENOM" id="CLU_124474_0_0_12"/>
<dbReference type="eggNOG" id="COG2825">
    <property type="taxonomic scope" value="Bacteria"/>
</dbReference>